<dbReference type="FunFam" id="3.30.565.10:FF:000010">
    <property type="entry name" value="Sensor histidine kinase RcsC"/>
    <property type="match status" value="1"/>
</dbReference>
<dbReference type="EMBL" id="NOIH01000003">
    <property type="protein sequence ID" value="OYD55308.1"/>
    <property type="molecule type" value="Genomic_DNA"/>
</dbReference>
<keyword evidence="14" id="KW-0812">Transmembrane</keyword>
<comment type="catalytic activity">
    <reaction evidence="1">
        <text>ATP + protein L-histidine = ADP + protein N-phospho-L-histidine.</text>
        <dbReference type="EC" id="2.7.13.3"/>
    </reaction>
</comment>
<dbReference type="EC" id="2.7.13.3" evidence="2"/>
<dbReference type="SMART" id="SM00448">
    <property type="entry name" value="REC"/>
    <property type="match status" value="1"/>
</dbReference>
<dbReference type="Gene3D" id="3.30.565.10">
    <property type="entry name" value="Histidine kinase-like ATPase, C-terminal domain"/>
    <property type="match status" value="1"/>
</dbReference>
<keyword evidence="5" id="KW-0547">Nucleotide-binding</keyword>
<dbReference type="PANTHER" id="PTHR45339:SF3">
    <property type="entry name" value="HISTIDINE KINASE"/>
    <property type="match status" value="1"/>
</dbReference>
<dbReference type="PROSITE" id="PS50110">
    <property type="entry name" value="RESPONSE_REGULATORY"/>
    <property type="match status" value="1"/>
</dbReference>
<comment type="caution">
    <text evidence="17">The sequence shown here is derived from an EMBL/GenBank/DDBJ whole genome shotgun (WGS) entry which is preliminary data.</text>
</comment>
<evidence type="ECO:0000256" key="5">
    <source>
        <dbReference type="ARBA" id="ARBA00022741"/>
    </source>
</evidence>
<sequence>MDAAVWHQSVCLLYRNALPAQGVLVTVATLLAVGNIVFGAALLPALVWAGAMVLLGAGRAMLVRRFYACAPGVEQTDLWFRRYMVGAVLAGIGWGVGAALFMIEAGYGARFFTAGLISATIAGAVSTLAPSRGALTIYVMLSVLPIGVICAFDYGGPPDLILIVLSLVFIAAVINSANNLRAILVEAIQLSLERSRMIAELQVSRDQAEIANRTKSQFLANMSHEIRTPMNGIIGLTELALMDPRAPDVPEHLLMIQASADSLLRILNDILDFSKIEAGRIDIESESFDLHDTLRLSTQVLAAPAQAKGLDLRLEIPPDLPRRVVGDALRLKQVLTNLIGNAIKFTPHGEVVVSASLSDATEDDVVIGFSVRDTGIGIEADAQTLVFDAFAQADSSTSRRYGGTGLGLTISRRLVELMGGTLGVDSQPGRGSHFFFSVRFRRPVAPAETPASSTGPVSQAGDLPQAGSAGTILLVEDNPINQKLAVALLSRKGYAVTVADNGLKAVERCAQQDFDLVLMDLQMPVMDGLEATRRIRAHERENGRRHVPIVAMTASAREEDRQICFAAGMDDFLTKPLNVAQLFDRIAVVLQAAPRSD</sequence>
<feature type="modified residue" description="4-aspartylphosphate" evidence="13">
    <location>
        <position position="520"/>
    </location>
</feature>
<proteinExistence type="predicted"/>
<dbReference type="SMART" id="SM00387">
    <property type="entry name" value="HATPase_c"/>
    <property type="match status" value="1"/>
</dbReference>
<feature type="domain" description="Response regulatory" evidence="16">
    <location>
        <begin position="471"/>
        <end position="590"/>
    </location>
</feature>
<evidence type="ECO:0000256" key="1">
    <source>
        <dbReference type="ARBA" id="ARBA00000085"/>
    </source>
</evidence>
<evidence type="ECO:0000313" key="18">
    <source>
        <dbReference type="Proteomes" id="UP000215181"/>
    </source>
</evidence>
<dbReference type="SMART" id="SM00388">
    <property type="entry name" value="HisKA"/>
    <property type="match status" value="1"/>
</dbReference>
<dbReference type="InterPro" id="IPR003594">
    <property type="entry name" value="HATPase_dom"/>
</dbReference>
<dbReference type="InterPro" id="IPR011006">
    <property type="entry name" value="CheY-like_superfamily"/>
</dbReference>
<dbReference type="Proteomes" id="UP000215181">
    <property type="component" value="Unassembled WGS sequence"/>
</dbReference>
<keyword evidence="18" id="KW-1185">Reference proteome</keyword>
<dbReference type="PROSITE" id="PS50109">
    <property type="entry name" value="HIS_KIN"/>
    <property type="match status" value="1"/>
</dbReference>
<dbReference type="CDD" id="cd16922">
    <property type="entry name" value="HATPase_EvgS-ArcB-TorS-like"/>
    <property type="match status" value="1"/>
</dbReference>
<comment type="subunit">
    <text evidence="10">At low DSF concentrations, interacts with RpfF.</text>
</comment>
<evidence type="ECO:0000256" key="14">
    <source>
        <dbReference type="SAM" id="Phobius"/>
    </source>
</evidence>
<keyword evidence="6" id="KW-0418">Kinase</keyword>
<dbReference type="InterPro" id="IPR036097">
    <property type="entry name" value="HisK_dim/P_sf"/>
</dbReference>
<evidence type="ECO:0000256" key="7">
    <source>
        <dbReference type="ARBA" id="ARBA00022840"/>
    </source>
</evidence>
<dbReference type="InterPro" id="IPR004358">
    <property type="entry name" value="Sig_transdc_His_kin-like_C"/>
</dbReference>
<evidence type="ECO:0000256" key="12">
    <source>
        <dbReference type="ARBA" id="ARBA00070152"/>
    </source>
</evidence>
<dbReference type="Gene3D" id="1.10.287.130">
    <property type="match status" value="1"/>
</dbReference>
<keyword evidence="7" id="KW-0067">ATP-binding</keyword>
<comment type="function">
    <text evidence="9">Member of the two-component regulatory system BvgS/BvgA. Phosphorylates BvgA via a four-step phosphorelay in response to environmental signals.</text>
</comment>
<evidence type="ECO:0000259" key="16">
    <source>
        <dbReference type="PROSITE" id="PS50110"/>
    </source>
</evidence>
<organism evidence="17 18">
    <name type="scientific">Thauera propionica</name>
    <dbReference type="NCBI Taxonomy" id="2019431"/>
    <lineage>
        <taxon>Bacteria</taxon>
        <taxon>Pseudomonadati</taxon>
        <taxon>Pseudomonadota</taxon>
        <taxon>Betaproteobacteria</taxon>
        <taxon>Rhodocyclales</taxon>
        <taxon>Zoogloeaceae</taxon>
        <taxon>Thauera</taxon>
    </lineage>
</organism>
<dbReference type="SUPFAM" id="SSF47384">
    <property type="entry name" value="Homodimeric domain of signal transducing histidine kinase"/>
    <property type="match status" value="1"/>
</dbReference>
<evidence type="ECO:0000256" key="6">
    <source>
        <dbReference type="ARBA" id="ARBA00022777"/>
    </source>
</evidence>
<dbReference type="InterPro" id="IPR036890">
    <property type="entry name" value="HATPase_C_sf"/>
</dbReference>
<accession>A0A235F1Z4</accession>
<dbReference type="CDD" id="cd17546">
    <property type="entry name" value="REC_hyHK_CKI1_RcsC-like"/>
    <property type="match status" value="1"/>
</dbReference>
<evidence type="ECO:0000256" key="2">
    <source>
        <dbReference type="ARBA" id="ARBA00012438"/>
    </source>
</evidence>
<evidence type="ECO:0000256" key="3">
    <source>
        <dbReference type="ARBA" id="ARBA00022553"/>
    </source>
</evidence>
<dbReference type="InterPro" id="IPR005467">
    <property type="entry name" value="His_kinase_dom"/>
</dbReference>
<evidence type="ECO:0000256" key="10">
    <source>
        <dbReference type="ARBA" id="ARBA00064003"/>
    </source>
</evidence>
<keyword evidence="14" id="KW-1133">Transmembrane helix</keyword>
<feature type="transmembrane region" description="Helical" evidence="14">
    <location>
        <begin position="83"/>
        <end position="103"/>
    </location>
</feature>
<evidence type="ECO:0000313" key="17">
    <source>
        <dbReference type="EMBL" id="OYD55308.1"/>
    </source>
</evidence>
<evidence type="ECO:0000256" key="9">
    <source>
        <dbReference type="ARBA" id="ARBA00058004"/>
    </source>
</evidence>
<evidence type="ECO:0000259" key="15">
    <source>
        <dbReference type="PROSITE" id="PS50109"/>
    </source>
</evidence>
<dbReference type="GO" id="GO:0005524">
    <property type="term" value="F:ATP binding"/>
    <property type="evidence" value="ECO:0007669"/>
    <property type="project" value="UniProtKB-KW"/>
</dbReference>
<feature type="domain" description="Histidine kinase" evidence="15">
    <location>
        <begin position="221"/>
        <end position="442"/>
    </location>
</feature>
<dbReference type="InterPro" id="IPR003661">
    <property type="entry name" value="HisK_dim/P_dom"/>
</dbReference>
<dbReference type="PRINTS" id="PR00344">
    <property type="entry name" value="BCTRLSENSOR"/>
</dbReference>
<dbReference type="InterPro" id="IPR001789">
    <property type="entry name" value="Sig_transdc_resp-reg_receiver"/>
</dbReference>
<name>A0A235F1Z4_9RHOO</name>
<evidence type="ECO:0000256" key="8">
    <source>
        <dbReference type="ARBA" id="ARBA00023012"/>
    </source>
</evidence>
<dbReference type="PANTHER" id="PTHR45339">
    <property type="entry name" value="HYBRID SIGNAL TRANSDUCTION HISTIDINE KINASE J"/>
    <property type="match status" value="1"/>
</dbReference>
<evidence type="ECO:0000256" key="11">
    <source>
        <dbReference type="ARBA" id="ARBA00068150"/>
    </source>
</evidence>
<evidence type="ECO:0000256" key="4">
    <source>
        <dbReference type="ARBA" id="ARBA00022679"/>
    </source>
</evidence>
<dbReference type="Gene3D" id="3.40.50.2300">
    <property type="match status" value="1"/>
</dbReference>
<dbReference type="GO" id="GO:0000155">
    <property type="term" value="F:phosphorelay sensor kinase activity"/>
    <property type="evidence" value="ECO:0007669"/>
    <property type="project" value="InterPro"/>
</dbReference>
<gene>
    <name evidence="17" type="ORF">CGK74_03690</name>
</gene>
<dbReference type="Pfam" id="PF02518">
    <property type="entry name" value="HATPase_c"/>
    <property type="match status" value="1"/>
</dbReference>
<keyword evidence="3 13" id="KW-0597">Phosphoprotein</keyword>
<dbReference type="SUPFAM" id="SSF52172">
    <property type="entry name" value="CheY-like"/>
    <property type="match status" value="1"/>
</dbReference>
<feature type="transmembrane region" description="Helical" evidence="14">
    <location>
        <begin position="135"/>
        <end position="154"/>
    </location>
</feature>
<keyword evidence="4" id="KW-0808">Transferase</keyword>
<feature type="transmembrane region" description="Helical" evidence="14">
    <location>
        <begin position="22"/>
        <end position="55"/>
    </location>
</feature>
<dbReference type="FunFam" id="1.10.287.130:FF:000002">
    <property type="entry name" value="Two-component osmosensing histidine kinase"/>
    <property type="match status" value="1"/>
</dbReference>
<dbReference type="Pfam" id="PF00512">
    <property type="entry name" value="HisKA"/>
    <property type="match status" value="1"/>
</dbReference>
<keyword evidence="14" id="KW-0472">Membrane</keyword>
<dbReference type="AlphaFoldDB" id="A0A235F1Z4"/>
<keyword evidence="8" id="KW-0902">Two-component regulatory system</keyword>
<reference evidence="17 18" key="1">
    <citation type="submission" date="2017-07" db="EMBL/GenBank/DDBJ databases">
        <title>Thauera sp. KNDSS-Mac4 genome sequence and assembly.</title>
        <authorList>
            <person name="Mayilraj S."/>
        </authorList>
    </citation>
    <scope>NUCLEOTIDE SEQUENCE [LARGE SCALE GENOMIC DNA]</scope>
    <source>
        <strain evidence="17 18">KNDSS-Mac4</strain>
    </source>
</reference>
<feature type="transmembrane region" description="Helical" evidence="14">
    <location>
        <begin position="109"/>
        <end position="128"/>
    </location>
</feature>
<dbReference type="CDD" id="cd00082">
    <property type="entry name" value="HisKA"/>
    <property type="match status" value="1"/>
</dbReference>
<protein>
    <recommendedName>
        <fullName evidence="11">Sensory/regulatory protein RpfC</fullName>
        <ecNumber evidence="2">2.7.13.3</ecNumber>
    </recommendedName>
    <alternativeName>
        <fullName evidence="12">Virulence sensor protein BvgS</fullName>
    </alternativeName>
</protein>
<dbReference type="Pfam" id="PF00072">
    <property type="entry name" value="Response_reg"/>
    <property type="match status" value="1"/>
</dbReference>
<dbReference type="SUPFAM" id="SSF55874">
    <property type="entry name" value="ATPase domain of HSP90 chaperone/DNA topoisomerase II/histidine kinase"/>
    <property type="match status" value="1"/>
</dbReference>
<evidence type="ECO:0000256" key="13">
    <source>
        <dbReference type="PROSITE-ProRule" id="PRU00169"/>
    </source>
</evidence>